<gene>
    <name evidence="2" type="ORF">M0812_23298</name>
</gene>
<reference evidence="2" key="1">
    <citation type="submission" date="2022-08" db="EMBL/GenBank/DDBJ databases">
        <title>Novel sulphate-reducing endosymbionts in the free-living metamonad Anaeramoeba.</title>
        <authorList>
            <person name="Jerlstrom-Hultqvist J."/>
            <person name="Cepicka I."/>
            <person name="Gallot-Lavallee L."/>
            <person name="Salas-Leiva D."/>
            <person name="Curtis B.A."/>
            <person name="Zahonova K."/>
            <person name="Pipaliya S."/>
            <person name="Dacks J."/>
            <person name="Roger A.J."/>
        </authorList>
    </citation>
    <scope>NUCLEOTIDE SEQUENCE</scope>
    <source>
        <strain evidence="2">Busselton2</strain>
    </source>
</reference>
<evidence type="ECO:0000256" key="1">
    <source>
        <dbReference type="SAM" id="MobiDB-lite"/>
    </source>
</evidence>
<feature type="region of interest" description="Disordered" evidence="1">
    <location>
        <begin position="107"/>
        <end position="129"/>
    </location>
</feature>
<evidence type="ECO:0000313" key="3">
    <source>
        <dbReference type="Proteomes" id="UP001146793"/>
    </source>
</evidence>
<feature type="compositionally biased region" description="Basic residues" evidence="1">
    <location>
        <begin position="599"/>
        <end position="610"/>
    </location>
</feature>
<organism evidence="2 3">
    <name type="scientific">Anaeramoeba flamelloides</name>
    <dbReference type="NCBI Taxonomy" id="1746091"/>
    <lineage>
        <taxon>Eukaryota</taxon>
        <taxon>Metamonada</taxon>
        <taxon>Anaeramoebidae</taxon>
        <taxon>Anaeramoeba</taxon>
    </lineage>
</organism>
<comment type="caution">
    <text evidence="2">The sequence shown here is derived from an EMBL/GenBank/DDBJ whole genome shotgun (WGS) entry which is preliminary data.</text>
</comment>
<protein>
    <submittedName>
        <fullName evidence="2">Nulp1-related</fullName>
    </submittedName>
</protein>
<feature type="region of interest" description="Disordered" evidence="1">
    <location>
        <begin position="304"/>
        <end position="339"/>
    </location>
</feature>
<feature type="region of interest" description="Disordered" evidence="1">
    <location>
        <begin position="562"/>
        <end position="623"/>
    </location>
</feature>
<dbReference type="AlphaFoldDB" id="A0AAV7YMV0"/>
<dbReference type="EMBL" id="JANTQA010000051">
    <property type="protein sequence ID" value="KAJ3430295.1"/>
    <property type="molecule type" value="Genomic_DNA"/>
</dbReference>
<dbReference type="Proteomes" id="UP001146793">
    <property type="component" value="Unassembled WGS sequence"/>
</dbReference>
<evidence type="ECO:0000313" key="2">
    <source>
        <dbReference type="EMBL" id="KAJ3430295.1"/>
    </source>
</evidence>
<feature type="compositionally biased region" description="Acidic residues" evidence="1">
    <location>
        <begin position="571"/>
        <end position="594"/>
    </location>
</feature>
<name>A0AAV7YMV0_9EUKA</name>
<proteinExistence type="predicted"/>
<accession>A0AAV7YMV0</accession>
<sequence length="1055" mass="124593">MSLSKHKTRSNRLTTSTTYLPDYIPHSIDDKYSRSVATSLTKPIVPISSRPFLATGGPHQGFELTTPSVNEPDQLIKHIQLLYAQGGCEFQVNCILDKSTFPGKQILETKEKKKQEEKEEEKEGPKEETKTKVILEMKTDTFNVRFETGITYHFEYHKIQNTKVRFGRQNPHLIQFVIVEDENSKPIGTKTKTKQKSNQGKRKPITQYKFMFETKKIDERRLLMKTFRMYCKYPKRNPENLSIKGGVIGLIPEMDALILRCLQNAKATFQITVVDNQNKNYFPASLELDLDFFLIKPIVDEKQETEKERDREEDNENENENENEKEKENKEEERQSNVSKKKISIAKRKSIKIDNKTKTKELIIFWNESIVQTAISKEERRLFELIIQEKSNTLVLKLACRSKKYRDLIRKCFLAFNTQNNSLNETIENLNWRNSFAKMSQTSQPTITSNQNLRSPENLDLKDSFNPMIGTKLMLTRQESLFSIFDQEGNGQVINNQHSLQFSRNFCNRSPLICQASSQKDNEKLIKYKIEKSIKSNYAKLSLILEFEEIFSFNNFKNNLNKKKKKKKEEQEEEEEEEEEEKEEEEEEEEDNENENEKKRKRKRKKKEKEKRKEIDQKKKQKEKKSKKEKIEIIFTQKYIKILGTKKRIYLKEEYSIEQKVFAHSTKINKLIFMSKEQGKFIIDCKNCINRDLFVNYFLIFRKNAISLNLKKNLLKDKIEFISPNNTGVNIKKSKYLVSKYNYIPKDLFQNPLFSFTIHVYNSLEEYIGLGQIYLYKDYFKFEWDNKQILRYYSIYSKLLFSDPRLLYCRFNVDEINFINIGFNNGRSRNTFLKQFSIQKKKQNIMNQNLGKGISYKVQILISANINFPGFIILFKDYYLIKTKIQTLRLDYLPNSNILKNENKLNKNELISIQLGNGYGILKCLFINSIAGKQFKKTFNSNYSQYISSSIRSQCKSYRVKLLNQNYLCKLIISNNRLTLIKNHQENSLAIIEYYDLNNNDTQLIYPLKKKKSLKIILKANSNIIPIFNSKKQLLDFKKKFINIGLKSNGRNNKK</sequence>
<feature type="compositionally biased region" description="Basic and acidic residues" evidence="1">
    <location>
        <begin position="322"/>
        <end position="335"/>
    </location>
</feature>